<comment type="similarity">
    <text evidence="1">Belongs to the plant dirigent protein family.</text>
</comment>
<name>A0A8T0V1C0_PANVG</name>
<dbReference type="InterPro" id="IPR004265">
    <property type="entry name" value="Dirigent"/>
</dbReference>
<comment type="subunit">
    <text evidence="1">Homodimer.</text>
</comment>
<protein>
    <recommendedName>
        <fullName evidence="1">Dirigent protein</fullName>
    </recommendedName>
</protein>
<sequence>MATFEITPVVTERNELKFSGLYMYHIPSGPNRNQESLVSKNGLGSFVANNWVVRDGPNPNAKVIARAQGMHMNTGVNQTWQNFLCLMFEDDRFKGSTFQVMGLDVSEGE</sequence>
<dbReference type="AlphaFoldDB" id="A0A8T0V1C0"/>
<dbReference type="EMBL" id="CM029041">
    <property type="protein sequence ID" value="KAG2628930.1"/>
    <property type="molecule type" value="Genomic_DNA"/>
</dbReference>
<evidence type="ECO:0000313" key="2">
    <source>
        <dbReference type="EMBL" id="KAG2628930.1"/>
    </source>
</evidence>
<reference evidence="2" key="1">
    <citation type="submission" date="2020-05" db="EMBL/GenBank/DDBJ databases">
        <title>WGS assembly of Panicum virgatum.</title>
        <authorList>
            <person name="Lovell J.T."/>
            <person name="Jenkins J."/>
            <person name="Shu S."/>
            <person name="Juenger T.E."/>
            <person name="Schmutz J."/>
        </authorList>
    </citation>
    <scope>NUCLEOTIDE SEQUENCE</scope>
    <source>
        <strain evidence="2">AP13</strain>
    </source>
</reference>
<keyword evidence="3" id="KW-1185">Reference proteome</keyword>
<proteinExistence type="inferred from homology"/>
<keyword evidence="1" id="KW-0052">Apoplast</keyword>
<dbReference type="Pfam" id="PF03018">
    <property type="entry name" value="Dirigent"/>
    <property type="match status" value="1"/>
</dbReference>
<comment type="subcellular location">
    <subcellularLocation>
        <location evidence="1">Secreted</location>
        <location evidence="1">Extracellular space</location>
        <location evidence="1">Apoplast</location>
    </subcellularLocation>
</comment>
<organism evidence="2 3">
    <name type="scientific">Panicum virgatum</name>
    <name type="common">Blackwell switchgrass</name>
    <dbReference type="NCBI Taxonomy" id="38727"/>
    <lineage>
        <taxon>Eukaryota</taxon>
        <taxon>Viridiplantae</taxon>
        <taxon>Streptophyta</taxon>
        <taxon>Embryophyta</taxon>
        <taxon>Tracheophyta</taxon>
        <taxon>Spermatophyta</taxon>
        <taxon>Magnoliopsida</taxon>
        <taxon>Liliopsida</taxon>
        <taxon>Poales</taxon>
        <taxon>Poaceae</taxon>
        <taxon>PACMAD clade</taxon>
        <taxon>Panicoideae</taxon>
        <taxon>Panicodae</taxon>
        <taxon>Paniceae</taxon>
        <taxon>Panicinae</taxon>
        <taxon>Panicum</taxon>
        <taxon>Panicum sect. Hiantes</taxon>
    </lineage>
</organism>
<gene>
    <name evidence="2" type="ORF">PVAP13_3KG410401</name>
</gene>
<dbReference type="PANTHER" id="PTHR21495">
    <property type="entry name" value="NUCLEOPORIN-RELATED"/>
    <property type="match status" value="1"/>
</dbReference>
<dbReference type="Proteomes" id="UP000823388">
    <property type="component" value="Chromosome 3K"/>
</dbReference>
<accession>A0A8T0V1C0</accession>
<comment type="function">
    <text evidence="1">Dirigent proteins impart stereoselectivity on the phenoxy radical-coupling reaction, yielding optically active lignans from two molecules of coniferyl alcohol in the biosynthesis of lignans, flavonolignans, and alkaloids and thus plays a central role in plant secondary metabolism.</text>
</comment>
<keyword evidence="1" id="KW-0964">Secreted</keyword>
<dbReference type="GO" id="GO:0048046">
    <property type="term" value="C:apoplast"/>
    <property type="evidence" value="ECO:0007669"/>
    <property type="project" value="UniProtKB-SubCell"/>
</dbReference>
<comment type="caution">
    <text evidence="2">The sequence shown here is derived from an EMBL/GenBank/DDBJ whole genome shotgun (WGS) entry which is preliminary data.</text>
</comment>
<evidence type="ECO:0000256" key="1">
    <source>
        <dbReference type="RuleBase" id="RU363099"/>
    </source>
</evidence>
<evidence type="ECO:0000313" key="3">
    <source>
        <dbReference type="Proteomes" id="UP000823388"/>
    </source>
</evidence>